<keyword evidence="3 8" id="KW-0347">Helicase</keyword>
<dbReference type="PROSITE" id="PS51194">
    <property type="entry name" value="HELICASE_CTER"/>
    <property type="match status" value="1"/>
</dbReference>
<evidence type="ECO:0000313" key="8">
    <source>
        <dbReference type="EMBL" id="MPL99113.1"/>
    </source>
</evidence>
<name>A0A644W9K1_9ZZZZ</name>
<dbReference type="InterPro" id="IPR001650">
    <property type="entry name" value="Helicase_C-like"/>
</dbReference>
<evidence type="ECO:0000256" key="2">
    <source>
        <dbReference type="ARBA" id="ARBA00022801"/>
    </source>
</evidence>
<dbReference type="SMART" id="SM00490">
    <property type="entry name" value="HELICc"/>
    <property type="match status" value="1"/>
</dbReference>
<feature type="domain" description="Helicase C-terminal" evidence="6">
    <location>
        <begin position="230"/>
        <end position="379"/>
    </location>
</feature>
<accession>A0A644W9K1</accession>
<dbReference type="InterPro" id="IPR014014">
    <property type="entry name" value="RNA_helicase_DEAD_Q_motif"/>
</dbReference>
<dbReference type="SMART" id="SM00487">
    <property type="entry name" value="DEXDc"/>
    <property type="match status" value="1"/>
</dbReference>
<comment type="caution">
    <text evidence="8">The sequence shown here is derived from an EMBL/GenBank/DDBJ whole genome shotgun (WGS) entry which is preliminary data.</text>
</comment>
<evidence type="ECO:0000256" key="3">
    <source>
        <dbReference type="ARBA" id="ARBA00022806"/>
    </source>
</evidence>
<dbReference type="Pfam" id="PF00271">
    <property type="entry name" value="Helicase_C"/>
    <property type="match status" value="1"/>
</dbReference>
<proteinExistence type="predicted"/>
<dbReference type="PROSITE" id="PS51192">
    <property type="entry name" value="HELICASE_ATP_BIND_1"/>
    <property type="match status" value="1"/>
</dbReference>
<dbReference type="InterPro" id="IPR027417">
    <property type="entry name" value="P-loop_NTPase"/>
</dbReference>
<organism evidence="8">
    <name type="scientific">bioreactor metagenome</name>
    <dbReference type="NCBI Taxonomy" id="1076179"/>
    <lineage>
        <taxon>unclassified sequences</taxon>
        <taxon>metagenomes</taxon>
        <taxon>ecological metagenomes</taxon>
    </lineage>
</organism>
<dbReference type="CDD" id="cd18787">
    <property type="entry name" value="SF2_C_DEAD"/>
    <property type="match status" value="1"/>
</dbReference>
<feature type="domain" description="DEAD-box RNA helicase Q" evidence="7">
    <location>
        <begin position="1"/>
        <end position="29"/>
    </location>
</feature>
<dbReference type="InterPro" id="IPR044742">
    <property type="entry name" value="DEAD/DEAH_RhlB"/>
</dbReference>
<gene>
    <name evidence="8" type="primary">rhlE_14</name>
    <name evidence="8" type="ORF">SDC9_45328</name>
</gene>
<dbReference type="GO" id="GO:0003724">
    <property type="term" value="F:RNA helicase activity"/>
    <property type="evidence" value="ECO:0007669"/>
    <property type="project" value="UniProtKB-EC"/>
</dbReference>
<evidence type="ECO:0000256" key="4">
    <source>
        <dbReference type="ARBA" id="ARBA00022840"/>
    </source>
</evidence>
<feature type="domain" description="Helicase ATP-binding" evidence="5">
    <location>
        <begin position="32"/>
        <end position="203"/>
    </location>
</feature>
<protein>
    <submittedName>
        <fullName evidence="8">ATP-dependent RNA helicase RhlE</fullName>
        <ecNumber evidence="8">3.6.4.13</ecNumber>
    </submittedName>
</protein>
<dbReference type="CDD" id="cd00268">
    <property type="entry name" value="DEADc"/>
    <property type="match status" value="1"/>
</dbReference>
<dbReference type="SUPFAM" id="SSF52540">
    <property type="entry name" value="P-loop containing nucleoside triphosphate hydrolases"/>
    <property type="match status" value="1"/>
</dbReference>
<dbReference type="Gene3D" id="3.40.50.300">
    <property type="entry name" value="P-loop containing nucleotide triphosphate hydrolases"/>
    <property type="match status" value="2"/>
</dbReference>
<evidence type="ECO:0000259" key="6">
    <source>
        <dbReference type="PROSITE" id="PS51194"/>
    </source>
</evidence>
<dbReference type="GO" id="GO:0005524">
    <property type="term" value="F:ATP binding"/>
    <property type="evidence" value="ECO:0007669"/>
    <property type="project" value="UniProtKB-KW"/>
</dbReference>
<keyword evidence="4" id="KW-0067">ATP-binding</keyword>
<dbReference type="PANTHER" id="PTHR47959">
    <property type="entry name" value="ATP-DEPENDENT RNA HELICASE RHLE-RELATED"/>
    <property type="match status" value="1"/>
</dbReference>
<dbReference type="Pfam" id="PF00270">
    <property type="entry name" value="DEAD"/>
    <property type="match status" value="1"/>
</dbReference>
<dbReference type="AlphaFoldDB" id="A0A644W9K1"/>
<sequence>MTFAELNISSPLLNALNELGMTTPTTIQEKAYPVILSGRDMVGIAQTGTGKTIAFLLPCLRQWKFTKDKNPSIVVVVPTRELVLQITEEVTKLTKYMNIRVAGVYGGVNMVQQTPLLMDGLDVIVGTPGRMLDFLLNGTLKFRSVKKFIIDEVDEMLNLGFRPQLIRLMDFLPAKRQNLMFSATITPEIKDFIADFFIDPLEVEAARTGTPLKNIKQAAIRVPNFNTKINLLKFLLNTHPEFSKVLLFVSTKQMADDVYEKITSAYPEKIGIIHSNKSQNSRFENLRQFNNGNYRILIATDIVARGLDFDDVTHVVNFDVPEEAENYIHRIGRTGRIDKKGVSITFLTKADAEYRTNIEALMGQKIPLMAMPEEVELSDELTMYEMPEVKMKNALVNNPDIQQGGGAFHEKIGKNKKVNMKIRRAEAMRLKYGKPKKKRS</sequence>
<keyword evidence="1" id="KW-0547">Nucleotide-binding</keyword>
<dbReference type="EMBL" id="VSSQ01000647">
    <property type="protein sequence ID" value="MPL99113.1"/>
    <property type="molecule type" value="Genomic_DNA"/>
</dbReference>
<dbReference type="PANTHER" id="PTHR47959:SF13">
    <property type="entry name" value="ATP-DEPENDENT RNA HELICASE RHLE"/>
    <property type="match status" value="1"/>
</dbReference>
<evidence type="ECO:0000259" key="7">
    <source>
        <dbReference type="PROSITE" id="PS51195"/>
    </source>
</evidence>
<evidence type="ECO:0000259" key="5">
    <source>
        <dbReference type="PROSITE" id="PS51192"/>
    </source>
</evidence>
<dbReference type="GO" id="GO:0016787">
    <property type="term" value="F:hydrolase activity"/>
    <property type="evidence" value="ECO:0007669"/>
    <property type="project" value="UniProtKB-KW"/>
</dbReference>
<dbReference type="EC" id="3.6.4.13" evidence="8"/>
<dbReference type="GO" id="GO:0005829">
    <property type="term" value="C:cytosol"/>
    <property type="evidence" value="ECO:0007669"/>
    <property type="project" value="TreeGrafter"/>
</dbReference>
<keyword evidence="2 8" id="KW-0378">Hydrolase</keyword>
<evidence type="ECO:0000256" key="1">
    <source>
        <dbReference type="ARBA" id="ARBA00022741"/>
    </source>
</evidence>
<dbReference type="InterPro" id="IPR050079">
    <property type="entry name" value="DEAD_box_RNA_helicase"/>
</dbReference>
<dbReference type="InterPro" id="IPR014001">
    <property type="entry name" value="Helicase_ATP-bd"/>
</dbReference>
<reference evidence="8" key="1">
    <citation type="submission" date="2019-08" db="EMBL/GenBank/DDBJ databases">
        <authorList>
            <person name="Kucharzyk K."/>
            <person name="Murdoch R.W."/>
            <person name="Higgins S."/>
            <person name="Loffler F."/>
        </authorList>
    </citation>
    <scope>NUCLEOTIDE SEQUENCE</scope>
</reference>
<dbReference type="InterPro" id="IPR011545">
    <property type="entry name" value="DEAD/DEAH_box_helicase_dom"/>
</dbReference>
<dbReference type="PROSITE" id="PS51195">
    <property type="entry name" value="Q_MOTIF"/>
    <property type="match status" value="1"/>
</dbReference>
<dbReference type="GO" id="GO:0003676">
    <property type="term" value="F:nucleic acid binding"/>
    <property type="evidence" value="ECO:0007669"/>
    <property type="project" value="InterPro"/>
</dbReference>